<sequence>MKSSKRIKLDHDIESSISLYPVLPDDLLEDTPLTEVYVATILNPKDISKVIIELNSVLPLPELIHLKRIKGKDILLFPITDTEKDKIFRILEEKKFDNSKLGTEIKTATVAKVAPKVRRQYDRVHKLWPCNFHSNKHLEKLSTNTLFSSKELSEFGDYMKLAIDVAVYGNEHRVGAVVVDPKINSVVAVGYSRSKEGPCRHAAMVAVDNVAKTQNGGAWNREKVTERQSDLNTNGLEETLLVLLKEKHKALRFGATWSKGKKELFEPADGPYLCTGYYMFLTHEPCAMCAMGMIHSRVKRVFFGVRTSNGALATLCKIHTVRDLNHHYEVFGGLLEECVKKIFGE</sequence>
<proteinExistence type="inferred from homology"/>
<dbReference type="AlphaFoldDB" id="A0AAV8WDM9"/>
<evidence type="ECO:0000259" key="3">
    <source>
        <dbReference type="PROSITE" id="PS51747"/>
    </source>
</evidence>
<keyword evidence="5" id="KW-1185">Reference proteome</keyword>
<name>A0AAV8WDM9_9CUCU</name>
<dbReference type="GO" id="GO:0008033">
    <property type="term" value="P:tRNA processing"/>
    <property type="evidence" value="ECO:0007669"/>
    <property type="project" value="UniProtKB-KW"/>
</dbReference>
<reference evidence="4 5" key="1">
    <citation type="journal article" date="2023" name="Insect Mol. Biol.">
        <title>Genome sequencing provides insights into the evolution of gene families encoding plant cell wall-degrading enzymes in longhorned beetles.</title>
        <authorList>
            <person name="Shin N.R."/>
            <person name="Okamura Y."/>
            <person name="Kirsch R."/>
            <person name="Pauchet Y."/>
        </authorList>
    </citation>
    <scope>NUCLEOTIDE SEQUENCE [LARGE SCALE GENOMIC DNA]</scope>
    <source>
        <strain evidence="4">EAD_L_NR</strain>
    </source>
</reference>
<dbReference type="CDD" id="cd01285">
    <property type="entry name" value="nucleoside_deaminase"/>
    <property type="match status" value="1"/>
</dbReference>
<protein>
    <recommendedName>
        <fullName evidence="3">CMP/dCMP-type deaminase domain-containing protein</fullName>
    </recommendedName>
</protein>
<dbReference type="PROSITE" id="PS51747">
    <property type="entry name" value="CYT_DCMP_DEAMINASES_2"/>
    <property type="match status" value="1"/>
</dbReference>
<dbReference type="Pfam" id="PF00383">
    <property type="entry name" value="dCMP_cyt_deam_1"/>
    <property type="match status" value="1"/>
</dbReference>
<dbReference type="GO" id="GO:0005737">
    <property type="term" value="C:cytoplasm"/>
    <property type="evidence" value="ECO:0007669"/>
    <property type="project" value="TreeGrafter"/>
</dbReference>
<feature type="domain" description="CMP/dCMP-type deaminase" evidence="3">
    <location>
        <begin position="150"/>
        <end position="331"/>
    </location>
</feature>
<dbReference type="EMBL" id="JANEYG010000003">
    <property type="protein sequence ID" value="KAJ8924155.1"/>
    <property type="molecule type" value="Genomic_DNA"/>
</dbReference>
<dbReference type="Proteomes" id="UP001159042">
    <property type="component" value="Unassembled WGS sequence"/>
</dbReference>
<dbReference type="GO" id="GO:0005634">
    <property type="term" value="C:nucleus"/>
    <property type="evidence" value="ECO:0007669"/>
    <property type="project" value="TreeGrafter"/>
</dbReference>
<dbReference type="InterPro" id="IPR002125">
    <property type="entry name" value="CMP_dCMP_dom"/>
</dbReference>
<dbReference type="GO" id="GO:0052717">
    <property type="term" value="F:tRNA-specific adenosine-34 deaminase activity"/>
    <property type="evidence" value="ECO:0007669"/>
    <property type="project" value="TreeGrafter"/>
</dbReference>
<comment type="caution">
    <text evidence="4">The sequence shown here is derived from an EMBL/GenBank/DDBJ whole genome shotgun (WGS) entry which is preliminary data.</text>
</comment>
<comment type="similarity">
    <text evidence="2">Belongs to the cytidine and deoxycytidylate deaminase family. ADAT3 subfamily.</text>
</comment>
<evidence type="ECO:0000256" key="2">
    <source>
        <dbReference type="ARBA" id="ARBA00038160"/>
    </source>
</evidence>
<accession>A0AAV8WDM9</accession>
<gene>
    <name evidence="4" type="ORF">NQ315_006939</name>
</gene>
<dbReference type="PANTHER" id="PTHR11079:SF156">
    <property type="entry name" value="INACTIVE TRNA-SPECIFIC ADENOSINE DEAMINASE-LIKE PROTEIN 3-RELATED"/>
    <property type="match status" value="1"/>
</dbReference>
<evidence type="ECO:0000313" key="5">
    <source>
        <dbReference type="Proteomes" id="UP001159042"/>
    </source>
</evidence>
<dbReference type="Gene3D" id="3.40.140.10">
    <property type="entry name" value="Cytidine Deaminase, domain 2"/>
    <property type="match status" value="1"/>
</dbReference>
<evidence type="ECO:0000256" key="1">
    <source>
        <dbReference type="ARBA" id="ARBA00022694"/>
    </source>
</evidence>
<dbReference type="SUPFAM" id="SSF53927">
    <property type="entry name" value="Cytidine deaminase-like"/>
    <property type="match status" value="1"/>
</dbReference>
<organism evidence="4 5">
    <name type="scientific">Exocentrus adspersus</name>
    <dbReference type="NCBI Taxonomy" id="1586481"/>
    <lineage>
        <taxon>Eukaryota</taxon>
        <taxon>Metazoa</taxon>
        <taxon>Ecdysozoa</taxon>
        <taxon>Arthropoda</taxon>
        <taxon>Hexapoda</taxon>
        <taxon>Insecta</taxon>
        <taxon>Pterygota</taxon>
        <taxon>Neoptera</taxon>
        <taxon>Endopterygota</taxon>
        <taxon>Coleoptera</taxon>
        <taxon>Polyphaga</taxon>
        <taxon>Cucujiformia</taxon>
        <taxon>Chrysomeloidea</taxon>
        <taxon>Cerambycidae</taxon>
        <taxon>Lamiinae</taxon>
        <taxon>Acanthocinini</taxon>
        <taxon>Exocentrus</taxon>
    </lineage>
</organism>
<evidence type="ECO:0000313" key="4">
    <source>
        <dbReference type="EMBL" id="KAJ8924155.1"/>
    </source>
</evidence>
<dbReference type="PANTHER" id="PTHR11079">
    <property type="entry name" value="CYTOSINE DEAMINASE FAMILY MEMBER"/>
    <property type="match status" value="1"/>
</dbReference>
<dbReference type="InterPro" id="IPR016193">
    <property type="entry name" value="Cytidine_deaminase-like"/>
</dbReference>
<keyword evidence="1" id="KW-0819">tRNA processing</keyword>